<feature type="domain" description="S-adenosylmethionine synthetase central" evidence="14">
    <location>
        <begin position="129"/>
        <end position="246"/>
    </location>
</feature>
<dbReference type="EC" id="2.5.1.6" evidence="10"/>
<feature type="binding site" description="in other chain" evidence="10">
    <location>
        <begin position="179"/>
        <end position="181"/>
    </location>
    <ligand>
        <name>ATP</name>
        <dbReference type="ChEBI" id="CHEBI:30616"/>
        <note>ligand shared between two neighboring subunits</note>
    </ligand>
</feature>
<feature type="domain" description="S-adenosylmethionine synthetase C-terminal" evidence="15">
    <location>
        <begin position="248"/>
        <end position="387"/>
    </location>
</feature>
<evidence type="ECO:0000313" key="16">
    <source>
        <dbReference type="EMBL" id="MBB3110512.1"/>
    </source>
</evidence>
<evidence type="ECO:0000256" key="9">
    <source>
        <dbReference type="ARBA" id="ARBA00022958"/>
    </source>
</evidence>
<keyword evidence="8 10" id="KW-0460">Magnesium</keyword>
<comment type="caution">
    <text evidence="16">The sequence shown here is derived from an EMBL/GenBank/DDBJ whole genome shotgun (WGS) entry which is preliminary data.</text>
</comment>
<dbReference type="GO" id="GO:0005737">
    <property type="term" value="C:cytoplasm"/>
    <property type="evidence" value="ECO:0007669"/>
    <property type="project" value="UniProtKB-SubCell"/>
</dbReference>
<comment type="similarity">
    <text evidence="2 10 12">Belongs to the AdoMet synthase family.</text>
</comment>
<dbReference type="GO" id="GO:0005524">
    <property type="term" value="F:ATP binding"/>
    <property type="evidence" value="ECO:0007669"/>
    <property type="project" value="UniProtKB-UniRule"/>
</dbReference>
<evidence type="ECO:0000256" key="7">
    <source>
        <dbReference type="ARBA" id="ARBA00022840"/>
    </source>
</evidence>
<evidence type="ECO:0000259" key="15">
    <source>
        <dbReference type="Pfam" id="PF02773"/>
    </source>
</evidence>
<gene>
    <name evidence="10" type="primary">metK</name>
    <name evidence="16" type="ORF">FHS18_002579</name>
</gene>
<evidence type="ECO:0000313" key="17">
    <source>
        <dbReference type="Proteomes" id="UP000570361"/>
    </source>
</evidence>
<dbReference type="InterPro" id="IPR022636">
    <property type="entry name" value="S-AdoMet_synthetase_sfam"/>
</dbReference>
<feature type="region of interest" description="Flexible loop" evidence="10">
    <location>
        <begin position="103"/>
        <end position="113"/>
    </location>
</feature>
<feature type="binding site" evidence="10">
    <location>
        <position position="277"/>
    </location>
    <ligand>
        <name>ATP</name>
        <dbReference type="ChEBI" id="CHEBI:30616"/>
        <note>ligand shared between two neighboring subunits</note>
    </ligand>
</feature>
<dbReference type="InterPro" id="IPR022628">
    <property type="entry name" value="S-AdoMet_synt_N"/>
</dbReference>
<dbReference type="Pfam" id="PF02773">
    <property type="entry name" value="S-AdoMet_synt_C"/>
    <property type="match status" value="1"/>
</dbReference>
<dbReference type="RefSeq" id="WP_183600428.1">
    <property type="nucleotide sequence ID" value="NZ_JACHXK010000005.1"/>
</dbReference>
<dbReference type="EMBL" id="JACHXK010000005">
    <property type="protein sequence ID" value="MBB3110512.1"/>
    <property type="molecule type" value="Genomic_DNA"/>
</dbReference>
<dbReference type="InterPro" id="IPR022631">
    <property type="entry name" value="ADOMET_SYNTHASE_CS"/>
</dbReference>
<keyword evidence="3 10" id="KW-0554">One-carbon metabolism</keyword>
<dbReference type="Pfam" id="PF02772">
    <property type="entry name" value="S-AdoMet_synt_M"/>
    <property type="match status" value="1"/>
</dbReference>
<dbReference type="InterPro" id="IPR022629">
    <property type="entry name" value="S-AdoMet_synt_central"/>
</dbReference>
<evidence type="ECO:0000256" key="8">
    <source>
        <dbReference type="ARBA" id="ARBA00022842"/>
    </source>
</evidence>
<dbReference type="Gene3D" id="3.30.300.10">
    <property type="match status" value="3"/>
</dbReference>
<accession>A0A7W5AXG5</accession>
<keyword evidence="6 10" id="KW-0547">Nucleotide-binding</keyword>
<evidence type="ECO:0000259" key="14">
    <source>
        <dbReference type="Pfam" id="PF02772"/>
    </source>
</evidence>
<dbReference type="AlphaFoldDB" id="A0A7W5AXG5"/>
<feature type="binding site" evidence="10">
    <location>
        <position position="46"/>
    </location>
    <ligand>
        <name>K(+)</name>
        <dbReference type="ChEBI" id="CHEBI:29103"/>
    </ligand>
</feature>
<evidence type="ECO:0000256" key="1">
    <source>
        <dbReference type="ARBA" id="ARBA00005224"/>
    </source>
</evidence>
<dbReference type="PIRSF" id="PIRSF000497">
    <property type="entry name" value="MAT"/>
    <property type="match status" value="1"/>
</dbReference>
<protein>
    <recommendedName>
        <fullName evidence="10">S-adenosylmethionine synthase</fullName>
        <shortName evidence="10">AdoMet synthase</shortName>
        <ecNumber evidence="10">2.5.1.6</ecNumber>
    </recommendedName>
    <alternativeName>
        <fullName evidence="10">MAT</fullName>
    </alternativeName>
    <alternativeName>
        <fullName evidence="10">Methionine adenosyltransferase</fullName>
    </alternativeName>
</protein>
<dbReference type="HAMAP" id="MF_00086">
    <property type="entry name" value="S_AdoMet_synth1"/>
    <property type="match status" value="1"/>
</dbReference>
<dbReference type="PROSITE" id="PS00377">
    <property type="entry name" value="ADOMET_SYNTHASE_2"/>
    <property type="match status" value="1"/>
</dbReference>
<keyword evidence="9 10" id="KW-0630">Potassium</keyword>
<comment type="cofactor">
    <cofactor evidence="10">
        <name>Mg(2+)</name>
        <dbReference type="ChEBI" id="CHEBI:18420"/>
    </cofactor>
    <text evidence="10">Binds 2 divalent ions per subunit.</text>
</comment>
<feature type="binding site" evidence="10">
    <location>
        <position position="281"/>
    </location>
    <ligand>
        <name>ATP</name>
        <dbReference type="ChEBI" id="CHEBI:30616"/>
        <note>ligand shared between two neighboring subunits</note>
    </ligand>
</feature>
<evidence type="ECO:0000256" key="4">
    <source>
        <dbReference type="ARBA" id="ARBA00022679"/>
    </source>
</evidence>
<comment type="pathway">
    <text evidence="1 10">Amino-acid biosynthesis; S-adenosyl-L-methionine biosynthesis; S-adenosyl-L-methionine from L-methionine: step 1/1.</text>
</comment>
<feature type="binding site" evidence="10">
    <location>
        <position position="254"/>
    </location>
    <ligand>
        <name>L-methionine</name>
        <dbReference type="ChEBI" id="CHEBI:57844"/>
        <note>ligand shared between two neighboring subunits</note>
    </ligand>
</feature>
<comment type="subcellular location">
    <subcellularLocation>
        <location evidence="10 11">Cytoplasm</location>
    </subcellularLocation>
</comment>
<comment type="catalytic activity">
    <reaction evidence="10">
        <text>L-methionine + ATP + H2O = S-adenosyl-L-methionine + phosphate + diphosphate</text>
        <dbReference type="Rhea" id="RHEA:21080"/>
        <dbReference type="ChEBI" id="CHEBI:15377"/>
        <dbReference type="ChEBI" id="CHEBI:30616"/>
        <dbReference type="ChEBI" id="CHEBI:33019"/>
        <dbReference type="ChEBI" id="CHEBI:43474"/>
        <dbReference type="ChEBI" id="CHEBI:57844"/>
        <dbReference type="ChEBI" id="CHEBI:59789"/>
        <dbReference type="EC" id="2.5.1.6"/>
    </reaction>
</comment>
<reference evidence="16 17" key="1">
    <citation type="submission" date="2020-08" db="EMBL/GenBank/DDBJ databases">
        <title>Genomic Encyclopedia of Type Strains, Phase III (KMG-III): the genomes of soil and plant-associated and newly described type strains.</title>
        <authorList>
            <person name="Whitman W."/>
        </authorList>
    </citation>
    <scope>NUCLEOTIDE SEQUENCE [LARGE SCALE GENOMIC DNA]</scope>
    <source>
        <strain evidence="16 17">CECT 5862</strain>
    </source>
</reference>
<feature type="binding site" description="in other chain" evidence="10">
    <location>
        <begin position="245"/>
        <end position="246"/>
    </location>
    <ligand>
        <name>ATP</name>
        <dbReference type="ChEBI" id="CHEBI:30616"/>
        <note>ligand shared between two neighboring subunits</note>
    </ligand>
</feature>
<proteinExistence type="inferred from homology"/>
<dbReference type="InterPro" id="IPR002133">
    <property type="entry name" value="S-AdoMet_synthetase"/>
</dbReference>
<feature type="binding site" description="in other chain" evidence="10">
    <location>
        <begin position="260"/>
        <end position="261"/>
    </location>
    <ligand>
        <name>ATP</name>
        <dbReference type="ChEBI" id="CHEBI:30616"/>
        <note>ligand shared between two neighboring subunits</note>
    </ligand>
</feature>
<keyword evidence="5 10" id="KW-0479">Metal-binding</keyword>
<feature type="binding site" description="in other chain" evidence="10">
    <location>
        <position position="59"/>
    </location>
    <ligand>
        <name>L-methionine</name>
        <dbReference type="ChEBI" id="CHEBI:57844"/>
        <note>ligand shared between two neighboring subunits</note>
    </ligand>
</feature>
<feature type="domain" description="S-adenosylmethionine synthetase N-terminal" evidence="13">
    <location>
        <begin position="7"/>
        <end position="105"/>
    </location>
</feature>
<evidence type="ECO:0000256" key="6">
    <source>
        <dbReference type="ARBA" id="ARBA00022741"/>
    </source>
</evidence>
<comment type="function">
    <text evidence="10">Catalyzes the formation of S-adenosylmethionine (AdoMet) from methionine and ATP. The overall synthetic reaction is composed of two sequential steps, AdoMet formation and the subsequent tripolyphosphate hydrolysis which occurs prior to release of AdoMet from the enzyme.</text>
</comment>
<comment type="cofactor">
    <cofactor evidence="10">
        <name>K(+)</name>
        <dbReference type="ChEBI" id="CHEBI:29103"/>
    </cofactor>
    <text evidence="10">Binds 1 potassium ion per subunit.</text>
</comment>
<dbReference type="SUPFAM" id="SSF55973">
    <property type="entry name" value="S-adenosylmethionine synthetase"/>
    <property type="match status" value="3"/>
</dbReference>
<dbReference type="InterPro" id="IPR022630">
    <property type="entry name" value="S-AdoMet_synt_C"/>
</dbReference>
<name>A0A7W5AXG5_9BACL</name>
<dbReference type="GO" id="GO:0006730">
    <property type="term" value="P:one-carbon metabolic process"/>
    <property type="evidence" value="ECO:0007669"/>
    <property type="project" value="UniProtKB-KW"/>
</dbReference>
<evidence type="ECO:0000256" key="3">
    <source>
        <dbReference type="ARBA" id="ARBA00022563"/>
    </source>
</evidence>
<evidence type="ECO:0000256" key="12">
    <source>
        <dbReference type="RuleBase" id="RU004462"/>
    </source>
</evidence>
<sequence>MSIKGRHLFTSESVTEGHPDKICDQISDAVLDAFLEQDPYARVACEVSVATGLVLVIGEISSRADYVDISAIARRTIKEIGYTRAKFGFDSTTCAVLTSLNEQSADIAQGVNAAIESREGKNIREENEDIGAGDQGLMFGFATNETPELMPLPIALSHRIARRLSEVRKNETLEYLRPDGKTQVTIEYVDGKPVRVDTIVVSTQHAEEVSLEQIQKDIMEHVIKPVVPAEWLDAETKYFINPTGRFVIGGPQGDAGLTGRKIIVDTYGGYARHGGGAFSGKDPTKVDRSAAYAARYVAKNIVAAGLADKCEIQLAYAIGVANPVSINVDTYGTGKVSEETLVEVIQKNFDLRPAGIIKMLDLRRPIYGKTAAYGHFGRTDIDLPWERVDKAEQLKADAQVNA</sequence>
<evidence type="ECO:0000256" key="5">
    <source>
        <dbReference type="ARBA" id="ARBA00022723"/>
    </source>
</evidence>
<feature type="binding site" description="in other chain" evidence="10">
    <location>
        <position position="103"/>
    </location>
    <ligand>
        <name>L-methionine</name>
        <dbReference type="ChEBI" id="CHEBI:57844"/>
        <note>ligand shared between two neighboring subunits</note>
    </ligand>
</feature>
<keyword evidence="10" id="KW-0963">Cytoplasm</keyword>
<dbReference type="NCBIfam" id="TIGR01034">
    <property type="entry name" value="metK"/>
    <property type="match status" value="1"/>
</dbReference>
<dbReference type="FunFam" id="3.30.300.10:FF:000004">
    <property type="entry name" value="S-adenosylmethionine synthase"/>
    <property type="match status" value="1"/>
</dbReference>
<feature type="binding site" evidence="10">
    <location>
        <position position="20"/>
    </location>
    <ligand>
        <name>Mg(2+)</name>
        <dbReference type="ChEBI" id="CHEBI:18420"/>
    </ligand>
</feature>
<evidence type="ECO:0000256" key="2">
    <source>
        <dbReference type="ARBA" id="ARBA00009685"/>
    </source>
</evidence>
<dbReference type="PROSITE" id="PS00376">
    <property type="entry name" value="ADOMET_SYNTHASE_1"/>
    <property type="match status" value="1"/>
</dbReference>
<evidence type="ECO:0000256" key="11">
    <source>
        <dbReference type="RuleBase" id="RU000542"/>
    </source>
</evidence>
<evidence type="ECO:0000256" key="10">
    <source>
        <dbReference type="HAMAP-Rule" id="MF_00086"/>
    </source>
</evidence>
<dbReference type="GO" id="GO:0000287">
    <property type="term" value="F:magnesium ion binding"/>
    <property type="evidence" value="ECO:0007669"/>
    <property type="project" value="UniProtKB-UniRule"/>
</dbReference>
<feature type="binding site" evidence="10">
    <location>
        <position position="254"/>
    </location>
    <ligand>
        <name>ATP</name>
        <dbReference type="ChEBI" id="CHEBI:30616"/>
        <note>ligand shared between two neighboring subunits</note>
    </ligand>
</feature>
<dbReference type="FunFam" id="3.30.300.10:FF:000003">
    <property type="entry name" value="S-adenosylmethionine synthase"/>
    <property type="match status" value="1"/>
</dbReference>
<dbReference type="GO" id="GO:0004478">
    <property type="term" value="F:methionine adenosyltransferase activity"/>
    <property type="evidence" value="ECO:0007669"/>
    <property type="project" value="UniProtKB-UniRule"/>
</dbReference>
<keyword evidence="17" id="KW-1185">Reference proteome</keyword>
<keyword evidence="4 10" id="KW-0808">Transferase</keyword>
<feature type="binding site" description="in other chain" evidence="10">
    <location>
        <position position="285"/>
    </location>
    <ligand>
        <name>L-methionine</name>
        <dbReference type="ChEBI" id="CHEBI:57844"/>
        <note>ligand shared between two neighboring subunits</note>
    </ligand>
</feature>
<dbReference type="UniPathway" id="UPA00315">
    <property type="reaction ID" value="UER00080"/>
</dbReference>
<dbReference type="Proteomes" id="UP000570361">
    <property type="component" value="Unassembled WGS sequence"/>
</dbReference>
<comment type="subunit">
    <text evidence="10">Homotetramer; dimer of dimers.</text>
</comment>
<organism evidence="16 17">
    <name type="scientific">Paenibacillus phyllosphaerae</name>
    <dbReference type="NCBI Taxonomy" id="274593"/>
    <lineage>
        <taxon>Bacteria</taxon>
        <taxon>Bacillati</taxon>
        <taxon>Bacillota</taxon>
        <taxon>Bacilli</taxon>
        <taxon>Bacillales</taxon>
        <taxon>Paenibacillaceae</taxon>
        <taxon>Paenibacillus</taxon>
    </lineage>
</organism>
<dbReference type="Pfam" id="PF00438">
    <property type="entry name" value="S-AdoMet_synt_N"/>
    <property type="match status" value="1"/>
</dbReference>
<evidence type="ECO:0000259" key="13">
    <source>
        <dbReference type="Pfam" id="PF00438"/>
    </source>
</evidence>
<dbReference type="PANTHER" id="PTHR11964">
    <property type="entry name" value="S-ADENOSYLMETHIONINE SYNTHETASE"/>
    <property type="match status" value="1"/>
</dbReference>
<feature type="binding site" description="in other chain" evidence="10">
    <location>
        <position position="18"/>
    </location>
    <ligand>
        <name>ATP</name>
        <dbReference type="ChEBI" id="CHEBI:30616"/>
        <note>ligand shared between two neighboring subunits</note>
    </ligand>
</feature>
<keyword evidence="7 10" id="KW-0067">ATP-binding</keyword>
<dbReference type="CDD" id="cd18079">
    <property type="entry name" value="S-AdoMet_synt"/>
    <property type="match status" value="1"/>
</dbReference>
<dbReference type="GO" id="GO:0006556">
    <property type="term" value="P:S-adenosylmethionine biosynthetic process"/>
    <property type="evidence" value="ECO:0007669"/>
    <property type="project" value="UniProtKB-UniRule"/>
</dbReference>